<dbReference type="GO" id="GO:0006289">
    <property type="term" value="P:nucleotide-excision repair"/>
    <property type="evidence" value="ECO:0007669"/>
    <property type="project" value="InterPro"/>
</dbReference>
<organism evidence="10 11">
    <name type="scientific">Aspergillus ellipticus CBS 707.79</name>
    <dbReference type="NCBI Taxonomy" id="1448320"/>
    <lineage>
        <taxon>Eukaryota</taxon>
        <taxon>Fungi</taxon>
        <taxon>Dikarya</taxon>
        <taxon>Ascomycota</taxon>
        <taxon>Pezizomycotina</taxon>
        <taxon>Eurotiomycetes</taxon>
        <taxon>Eurotiomycetidae</taxon>
        <taxon>Eurotiales</taxon>
        <taxon>Aspergillaceae</taxon>
        <taxon>Aspergillus</taxon>
        <taxon>Aspergillus subgen. Circumdati</taxon>
    </lineage>
</organism>
<feature type="compositionally biased region" description="Polar residues" evidence="6">
    <location>
        <begin position="312"/>
        <end position="322"/>
    </location>
</feature>
<dbReference type="GO" id="GO:0003697">
    <property type="term" value="F:single-stranded DNA binding"/>
    <property type="evidence" value="ECO:0007669"/>
    <property type="project" value="TreeGrafter"/>
</dbReference>
<dbReference type="Gene3D" id="3.30.70.2460">
    <property type="entry name" value="Rad4, beta-hairpin domain BHD3"/>
    <property type="match status" value="1"/>
</dbReference>
<evidence type="ECO:0000259" key="9">
    <source>
        <dbReference type="SMART" id="SM01032"/>
    </source>
</evidence>
<dbReference type="Gene3D" id="2.20.20.110">
    <property type="entry name" value="Rad4, beta-hairpin domain BHD1"/>
    <property type="match status" value="1"/>
</dbReference>
<dbReference type="PANTHER" id="PTHR12135:SF0">
    <property type="entry name" value="DNA REPAIR PROTEIN COMPLEMENTING XP-C CELLS"/>
    <property type="match status" value="1"/>
</dbReference>
<evidence type="ECO:0000313" key="10">
    <source>
        <dbReference type="EMBL" id="PYH97270.1"/>
    </source>
</evidence>
<feature type="region of interest" description="Disordered" evidence="6">
    <location>
        <begin position="791"/>
        <end position="836"/>
    </location>
</feature>
<evidence type="ECO:0000313" key="11">
    <source>
        <dbReference type="Proteomes" id="UP000247810"/>
    </source>
</evidence>
<feature type="region of interest" description="Disordered" evidence="6">
    <location>
        <begin position="570"/>
        <end position="593"/>
    </location>
</feature>
<feature type="compositionally biased region" description="Polar residues" evidence="6">
    <location>
        <begin position="336"/>
        <end position="345"/>
    </location>
</feature>
<dbReference type="InterPro" id="IPR004583">
    <property type="entry name" value="DNA_repair_Rad4"/>
</dbReference>
<evidence type="ECO:0000256" key="3">
    <source>
        <dbReference type="ARBA" id="ARBA00022763"/>
    </source>
</evidence>
<dbReference type="InterPro" id="IPR018328">
    <property type="entry name" value="Rad4_beta-hairpin_dom3"/>
</dbReference>
<dbReference type="FunFam" id="2.20.20.110:FF:000003">
    <property type="entry name" value="Putative DNA repair protein Rad4"/>
    <property type="match status" value="1"/>
</dbReference>
<evidence type="ECO:0000256" key="5">
    <source>
        <dbReference type="ARBA" id="ARBA00023242"/>
    </source>
</evidence>
<dbReference type="InterPro" id="IPR018325">
    <property type="entry name" value="Rad4/PNGase_transGLS-fold"/>
</dbReference>
<evidence type="ECO:0000259" key="8">
    <source>
        <dbReference type="SMART" id="SM01031"/>
    </source>
</evidence>
<dbReference type="Proteomes" id="UP000247810">
    <property type="component" value="Unassembled WGS sequence"/>
</dbReference>
<evidence type="ECO:0000256" key="1">
    <source>
        <dbReference type="ARBA" id="ARBA00004123"/>
    </source>
</evidence>
<feature type="compositionally biased region" description="Polar residues" evidence="6">
    <location>
        <begin position="70"/>
        <end position="87"/>
    </location>
</feature>
<dbReference type="GO" id="GO:0006298">
    <property type="term" value="P:mismatch repair"/>
    <property type="evidence" value="ECO:0007669"/>
    <property type="project" value="TreeGrafter"/>
</dbReference>
<dbReference type="InterPro" id="IPR042488">
    <property type="entry name" value="Rad4_BHD3_sf"/>
</dbReference>
<dbReference type="Pfam" id="PF10405">
    <property type="entry name" value="BHD_3"/>
    <property type="match status" value="1"/>
</dbReference>
<comment type="subcellular location">
    <subcellularLocation>
        <location evidence="1">Nucleus</location>
    </subcellularLocation>
</comment>
<feature type="domain" description="Rad4 beta-hairpin" evidence="7">
    <location>
        <begin position="491"/>
        <end position="551"/>
    </location>
</feature>
<gene>
    <name evidence="10" type="ORF">BO71DRAFT_373519</name>
</gene>
<dbReference type="Pfam" id="PF03835">
    <property type="entry name" value="Rad4"/>
    <property type="match status" value="1"/>
</dbReference>
<comment type="similarity">
    <text evidence="2">Belongs to the XPC family.</text>
</comment>
<dbReference type="AlphaFoldDB" id="A0A319DIA8"/>
<sequence>MVSRTPSTRSRRQLAEPRLQRRRRDERDEQVPAVYQEMLAEAESREPSGSDNDPPLKKRRRAAQKPLPGSLSTSAEVATAPEENNSDALHVQTVYDSPSSSSEESDLDWEEVDIQQSSYNDQPDYSSIQVTLDQPQDQKRHVVPRRRTITAAEKQLRLDIHKVHLLCLMRHVQIRNLWCNDEEVQSFLKRMLSSKIISLLHSPENKPQYNRSTTFIDGLNQASDVFNRRFKVAKPGLKRPFWTDSPQSLKQRAGSIIKDAEVFLSREGFYEQAKTMQGSRDFGAQLFCALLRSVAVEARLVCSLQPLPFSGTTKSMDSSSTEQDAHDSSNELERSVSGQARSSPHANRRRLARPQFTASRRVETPNSSPRISARESSYPVFWVEALNEATQKWIPVDPLVTKSLAKSFKFEPPSNDIYNIMSYVVAFEDDASARDVTRRYAKAFNAKTRKYRIESTKNGANWWNKALCFYEKPFLEDRDQLEISELTSKTAAEPMPRNIQDFKDHPIYAIERHLRRNEVVFPKRVIGQVALGKSRSKDQILEPVFRRSDVHALRSANKWYRLGRDIKTGEQPLKRVPSRKPQPGEFDDDSQGGGVAETPLYAFFQTQIYEPPPVVRGKVPKNIYGNLDIFVPSMIPPGGVHITHPDAAYAAGTLAIDYAAAVTGFNFKGRHGTAIFQGIIVASEYQEALEEVLYCLETEKLQAELETKSAEALQSWKHFLLKLRIAERVKGYKFEGEHDNDNDDADMDTNMNEYEDPEEAGGGFFPEPDQETMGPPATFGSTGFVKETSQENTDVDTQEPAIEDVPGGGFVPEDSEPLTSSLLPVEGSRPAHVNRPPEPLLYRLVVVPTTESPNQRSSAQDLAPQYTSQNLGSIPPQVENHPENNTTIEDASQTLESYLPEAASDSRTPSLEAASQDPYSSDEASLLSQDPEDEDAIPDWLMSD</sequence>
<feature type="region of interest" description="Disordered" evidence="6">
    <location>
        <begin position="312"/>
        <end position="372"/>
    </location>
</feature>
<evidence type="ECO:0000256" key="4">
    <source>
        <dbReference type="ARBA" id="ARBA00023204"/>
    </source>
</evidence>
<dbReference type="InterPro" id="IPR018326">
    <property type="entry name" value="Rad4_beta-hairpin_dom1"/>
</dbReference>
<dbReference type="Pfam" id="PF10404">
    <property type="entry name" value="BHD_2"/>
    <property type="match status" value="1"/>
</dbReference>
<feature type="compositionally biased region" description="Polar residues" evidence="6">
    <location>
        <begin position="851"/>
        <end position="872"/>
    </location>
</feature>
<evidence type="ECO:0000259" key="7">
    <source>
        <dbReference type="SMART" id="SM01030"/>
    </source>
</evidence>
<keyword evidence="3" id="KW-0227">DNA damage</keyword>
<name>A0A319DIA8_9EURO</name>
<dbReference type="STRING" id="1448320.A0A319DIA8"/>
<feature type="domain" description="Rad4 beta-hairpin" evidence="8">
    <location>
        <begin position="553"/>
        <end position="612"/>
    </location>
</feature>
<dbReference type="GO" id="GO:0000111">
    <property type="term" value="C:nucleotide-excision repair factor 2 complex"/>
    <property type="evidence" value="ECO:0007669"/>
    <property type="project" value="TreeGrafter"/>
</dbReference>
<dbReference type="VEuPathDB" id="FungiDB:BO71DRAFT_373519"/>
<dbReference type="GO" id="GO:0005737">
    <property type="term" value="C:cytoplasm"/>
    <property type="evidence" value="ECO:0007669"/>
    <property type="project" value="TreeGrafter"/>
</dbReference>
<dbReference type="GO" id="GO:0003684">
    <property type="term" value="F:damaged DNA binding"/>
    <property type="evidence" value="ECO:0007669"/>
    <property type="project" value="InterPro"/>
</dbReference>
<feature type="region of interest" description="Disordered" evidence="6">
    <location>
        <begin position="851"/>
        <end position="944"/>
    </location>
</feature>
<feature type="region of interest" description="Disordered" evidence="6">
    <location>
        <begin position="1"/>
        <end position="108"/>
    </location>
</feature>
<feature type="compositionally biased region" description="Polar residues" evidence="6">
    <location>
        <begin position="883"/>
        <end position="896"/>
    </location>
</feature>
<dbReference type="GO" id="GO:0071942">
    <property type="term" value="C:XPC complex"/>
    <property type="evidence" value="ECO:0007669"/>
    <property type="project" value="TreeGrafter"/>
</dbReference>
<protein>
    <submittedName>
        <fullName evidence="10">Rad4-domain-containing protein</fullName>
    </submittedName>
</protein>
<evidence type="ECO:0000256" key="6">
    <source>
        <dbReference type="SAM" id="MobiDB-lite"/>
    </source>
</evidence>
<keyword evidence="5" id="KW-0539">Nucleus</keyword>
<keyword evidence="11" id="KW-1185">Reference proteome</keyword>
<dbReference type="InterPro" id="IPR018327">
    <property type="entry name" value="BHD_2"/>
</dbReference>
<keyword evidence="4" id="KW-0234">DNA repair</keyword>
<feature type="domain" description="Rad4 beta-hairpin" evidence="9">
    <location>
        <begin position="619"/>
        <end position="693"/>
    </location>
</feature>
<feature type="compositionally biased region" description="Basic and acidic residues" evidence="6">
    <location>
        <begin position="13"/>
        <end position="30"/>
    </location>
</feature>
<dbReference type="Pfam" id="PF10403">
    <property type="entry name" value="BHD_1"/>
    <property type="match status" value="1"/>
</dbReference>
<dbReference type="SMART" id="SM01030">
    <property type="entry name" value="BHD_1"/>
    <property type="match status" value="1"/>
</dbReference>
<dbReference type="SUPFAM" id="SSF54001">
    <property type="entry name" value="Cysteine proteinases"/>
    <property type="match status" value="1"/>
</dbReference>
<proteinExistence type="inferred from homology"/>
<dbReference type="EMBL" id="KZ825826">
    <property type="protein sequence ID" value="PYH97270.1"/>
    <property type="molecule type" value="Genomic_DNA"/>
</dbReference>
<reference evidence="10 11" key="1">
    <citation type="submission" date="2018-02" db="EMBL/GenBank/DDBJ databases">
        <title>The genomes of Aspergillus section Nigri reveals drivers in fungal speciation.</title>
        <authorList>
            <consortium name="DOE Joint Genome Institute"/>
            <person name="Vesth T.C."/>
            <person name="Nybo J."/>
            <person name="Theobald S."/>
            <person name="Brandl J."/>
            <person name="Frisvad J.C."/>
            <person name="Nielsen K.F."/>
            <person name="Lyhne E.K."/>
            <person name="Kogle M.E."/>
            <person name="Kuo A."/>
            <person name="Riley R."/>
            <person name="Clum A."/>
            <person name="Nolan M."/>
            <person name="Lipzen A."/>
            <person name="Salamov A."/>
            <person name="Henrissat B."/>
            <person name="Wiebenga A."/>
            <person name="De vries R.P."/>
            <person name="Grigoriev I.V."/>
            <person name="Mortensen U.H."/>
            <person name="Andersen M.R."/>
            <person name="Baker S.E."/>
        </authorList>
    </citation>
    <scope>NUCLEOTIDE SEQUENCE [LARGE SCALE GENOMIC DNA]</scope>
    <source>
        <strain evidence="10 11">CBS 707.79</strain>
    </source>
</reference>
<dbReference type="PANTHER" id="PTHR12135">
    <property type="entry name" value="DNA REPAIR PROTEIN XP-C / RAD4"/>
    <property type="match status" value="1"/>
</dbReference>
<dbReference type="SMART" id="SM01032">
    <property type="entry name" value="BHD_3"/>
    <property type="match status" value="1"/>
</dbReference>
<dbReference type="SMART" id="SM01031">
    <property type="entry name" value="BHD_2"/>
    <property type="match status" value="1"/>
</dbReference>
<dbReference type="OrthoDB" id="300780at2759"/>
<accession>A0A319DIA8</accession>
<dbReference type="Gene3D" id="3.90.260.10">
    <property type="entry name" value="Transglutaminase-like"/>
    <property type="match status" value="1"/>
</dbReference>
<evidence type="ECO:0000256" key="2">
    <source>
        <dbReference type="ARBA" id="ARBA00009525"/>
    </source>
</evidence>
<dbReference type="InterPro" id="IPR036985">
    <property type="entry name" value="Transglutaminase-like_sf"/>
</dbReference>
<feature type="compositionally biased region" description="Polar residues" evidence="6">
    <location>
        <begin position="917"/>
        <end position="928"/>
    </location>
</feature>
<dbReference type="InterPro" id="IPR038765">
    <property type="entry name" value="Papain-like_cys_pep_sf"/>
</dbReference>
<feature type="compositionally biased region" description="Basic and acidic residues" evidence="6">
    <location>
        <begin position="323"/>
        <end position="334"/>
    </location>
</feature>
<dbReference type="Gene3D" id="3.30.60.290">
    <property type="entry name" value="Rad4, beta-hairpin domain BHD2"/>
    <property type="match status" value="1"/>
</dbReference>